<gene>
    <name evidence="5" type="ORF">CAEBREN_32117</name>
</gene>
<feature type="compositionally biased region" description="Basic and acidic residues" evidence="4">
    <location>
        <begin position="101"/>
        <end position="114"/>
    </location>
</feature>
<dbReference type="HOGENOM" id="CLU_053203_0_0_1"/>
<feature type="compositionally biased region" description="Basic and acidic residues" evidence="4">
    <location>
        <begin position="249"/>
        <end position="262"/>
    </location>
</feature>
<feature type="compositionally biased region" description="Basic and acidic residues" evidence="4">
    <location>
        <begin position="222"/>
        <end position="241"/>
    </location>
</feature>
<feature type="compositionally biased region" description="Gly residues" evidence="4">
    <location>
        <begin position="150"/>
        <end position="163"/>
    </location>
</feature>
<dbReference type="PANTHER" id="PTHR15635">
    <property type="entry name" value="COILED-COIL DOMAIN CONTAINING PROTEIN 9"/>
    <property type="match status" value="1"/>
</dbReference>
<feature type="compositionally biased region" description="Polar residues" evidence="4">
    <location>
        <begin position="79"/>
        <end position="99"/>
    </location>
</feature>
<dbReference type="PANTHER" id="PTHR15635:SF12">
    <property type="entry name" value="HABP4_PAI-RBP1 DOMAIN-CONTAINING PROTEIN"/>
    <property type="match status" value="1"/>
</dbReference>
<evidence type="ECO:0000256" key="3">
    <source>
        <dbReference type="SAM" id="Coils"/>
    </source>
</evidence>
<dbReference type="eggNOG" id="ENOG502R680">
    <property type="taxonomic scope" value="Eukaryota"/>
</dbReference>
<dbReference type="InParanoid" id="G0MSB2"/>
<reference evidence="6" key="1">
    <citation type="submission" date="2011-07" db="EMBL/GenBank/DDBJ databases">
        <authorList>
            <consortium name="Caenorhabditis brenneri Sequencing and Analysis Consortium"/>
            <person name="Wilson R.K."/>
        </authorList>
    </citation>
    <scope>NUCLEOTIDE SEQUENCE [LARGE SCALE GENOMIC DNA]</scope>
    <source>
        <strain evidence="6">PB2801</strain>
    </source>
</reference>
<protein>
    <submittedName>
        <fullName evidence="5">Uncharacterized protein</fullName>
    </submittedName>
</protein>
<evidence type="ECO:0000256" key="1">
    <source>
        <dbReference type="ARBA" id="ARBA00022553"/>
    </source>
</evidence>
<keyword evidence="6" id="KW-1185">Reference proteome</keyword>
<keyword evidence="1" id="KW-0597">Phosphoprotein</keyword>
<feature type="compositionally biased region" description="Basic and acidic residues" evidence="4">
    <location>
        <begin position="169"/>
        <end position="185"/>
    </location>
</feature>
<dbReference type="InterPro" id="IPR029336">
    <property type="entry name" value="DUF4594"/>
</dbReference>
<feature type="compositionally biased region" description="Basic and acidic residues" evidence="4">
    <location>
        <begin position="394"/>
        <end position="417"/>
    </location>
</feature>
<feature type="compositionally biased region" description="Acidic residues" evidence="4">
    <location>
        <begin position="336"/>
        <end position="356"/>
    </location>
</feature>
<name>G0MSB2_CAEBE</name>
<dbReference type="Proteomes" id="UP000008068">
    <property type="component" value="Unassembled WGS sequence"/>
</dbReference>
<proteinExistence type="predicted"/>
<sequence>MDREKRRSEEHEAELDRRIALIREKNQQIEQRTKEIEEDRVRNEDSTAKSPKACRYFIVKNQFSNCIVLRGFEKKLLSVSSSQTPPKATTPDRTGNGQWSREWDKGKTPAETWRENVPSMDLKGKLAGQSGANNNNNNNNNGGNAANNGNAGGNRKGGRGSGIAHGQKIHKDQKEGLKIPARLEGRISFPGKQQEEKEHGNSGGKRGGGDRKDGRGGNQGKGHKDGHQEKKSSVADGETQKGQRRRGSHKDQKEQKEQKEQNVKQQNSQKKEKDGKGGKVQPAGDKTAEEKRKLKNNRSRRESDNYAVRKVVHRMVDKICWMERVEKRKAKNELLGEQEELEEEPKSEDEVDVQDDAIEKTDDLKQSETKQDEKDSETSPEAPIDEVPQTPSPAHDEKGEKDITTDQSSEDIKEDRNQNVISLVREKVVTMTTSQVL</sequence>
<feature type="compositionally biased region" description="Low complexity" evidence="4">
    <location>
        <begin position="131"/>
        <end position="149"/>
    </location>
</feature>
<feature type="compositionally biased region" description="Basic and acidic residues" evidence="4">
    <location>
        <begin position="314"/>
        <end position="334"/>
    </location>
</feature>
<keyword evidence="2 3" id="KW-0175">Coiled coil</keyword>
<accession>G0MSB2</accession>
<dbReference type="STRING" id="135651.G0MSB2"/>
<dbReference type="FunCoup" id="G0MSB2">
    <property type="interactions" value="1004"/>
</dbReference>
<organism evidence="6">
    <name type="scientific">Caenorhabditis brenneri</name>
    <name type="common">Nematode worm</name>
    <dbReference type="NCBI Taxonomy" id="135651"/>
    <lineage>
        <taxon>Eukaryota</taxon>
        <taxon>Metazoa</taxon>
        <taxon>Ecdysozoa</taxon>
        <taxon>Nematoda</taxon>
        <taxon>Chromadorea</taxon>
        <taxon>Rhabditida</taxon>
        <taxon>Rhabditina</taxon>
        <taxon>Rhabditomorpha</taxon>
        <taxon>Rhabditoidea</taxon>
        <taxon>Rhabditidae</taxon>
        <taxon>Peloderinae</taxon>
        <taxon>Caenorhabditis</taxon>
    </lineage>
</organism>
<feature type="coiled-coil region" evidence="3">
    <location>
        <begin position="12"/>
        <end position="42"/>
    </location>
</feature>
<evidence type="ECO:0000313" key="5">
    <source>
        <dbReference type="EMBL" id="EGT42477.1"/>
    </source>
</evidence>
<feature type="compositionally biased region" description="Basic and acidic residues" evidence="4">
    <location>
        <begin position="357"/>
        <end position="377"/>
    </location>
</feature>
<feature type="region of interest" description="Disordered" evidence="4">
    <location>
        <begin position="79"/>
        <end position="420"/>
    </location>
</feature>
<evidence type="ECO:0000256" key="2">
    <source>
        <dbReference type="ARBA" id="ARBA00023054"/>
    </source>
</evidence>
<evidence type="ECO:0000313" key="6">
    <source>
        <dbReference type="Proteomes" id="UP000008068"/>
    </source>
</evidence>
<dbReference type="EMBL" id="GL379809">
    <property type="protein sequence ID" value="EGT42477.1"/>
    <property type="molecule type" value="Genomic_DNA"/>
</dbReference>
<dbReference type="AlphaFoldDB" id="G0MSB2"/>
<dbReference type="OrthoDB" id="5867922at2759"/>
<evidence type="ECO:0000256" key="4">
    <source>
        <dbReference type="SAM" id="MobiDB-lite"/>
    </source>
</evidence>